<feature type="compositionally biased region" description="Low complexity" evidence="1">
    <location>
        <begin position="38"/>
        <end position="56"/>
    </location>
</feature>
<feature type="region of interest" description="Disordered" evidence="1">
    <location>
        <begin position="28"/>
        <end position="70"/>
    </location>
</feature>
<protein>
    <submittedName>
        <fullName evidence="2">Uncharacterized protein</fullName>
    </submittedName>
</protein>
<feature type="compositionally biased region" description="Polar residues" evidence="1">
    <location>
        <begin position="58"/>
        <end position="70"/>
    </location>
</feature>
<reference evidence="2 3" key="1">
    <citation type="submission" date="2014-04" db="EMBL/GenBank/DDBJ databases">
        <authorList>
            <consortium name="DOE Joint Genome Institute"/>
            <person name="Kuo A."/>
            <person name="Girlanda M."/>
            <person name="Perotto S."/>
            <person name="Kohler A."/>
            <person name="Nagy L.G."/>
            <person name="Floudas D."/>
            <person name="Copeland A."/>
            <person name="Barry K.W."/>
            <person name="Cichocki N."/>
            <person name="Veneault-Fourrey C."/>
            <person name="LaButti K."/>
            <person name="Lindquist E.A."/>
            <person name="Lipzen A."/>
            <person name="Lundell T."/>
            <person name="Morin E."/>
            <person name="Murat C."/>
            <person name="Sun H."/>
            <person name="Tunlid A."/>
            <person name="Henrissat B."/>
            <person name="Grigoriev I.V."/>
            <person name="Hibbett D.S."/>
            <person name="Martin F."/>
            <person name="Nordberg H.P."/>
            <person name="Cantor M.N."/>
            <person name="Hua S.X."/>
        </authorList>
    </citation>
    <scope>NUCLEOTIDE SEQUENCE [LARGE SCALE GENOMIC DNA]</scope>
    <source>
        <strain evidence="2 3">MUT 4182</strain>
    </source>
</reference>
<dbReference type="HOGENOM" id="CLU_2759663_0_0_1"/>
<evidence type="ECO:0000313" key="2">
    <source>
        <dbReference type="EMBL" id="KIO24555.1"/>
    </source>
</evidence>
<reference evidence="3" key="2">
    <citation type="submission" date="2015-01" db="EMBL/GenBank/DDBJ databases">
        <title>Evolutionary Origins and Diversification of the Mycorrhizal Mutualists.</title>
        <authorList>
            <consortium name="DOE Joint Genome Institute"/>
            <consortium name="Mycorrhizal Genomics Consortium"/>
            <person name="Kohler A."/>
            <person name="Kuo A."/>
            <person name="Nagy L.G."/>
            <person name="Floudas D."/>
            <person name="Copeland A."/>
            <person name="Barry K.W."/>
            <person name="Cichocki N."/>
            <person name="Veneault-Fourrey C."/>
            <person name="LaButti K."/>
            <person name="Lindquist E.A."/>
            <person name="Lipzen A."/>
            <person name="Lundell T."/>
            <person name="Morin E."/>
            <person name="Murat C."/>
            <person name="Riley R."/>
            <person name="Ohm R."/>
            <person name="Sun H."/>
            <person name="Tunlid A."/>
            <person name="Henrissat B."/>
            <person name="Grigoriev I.V."/>
            <person name="Hibbett D.S."/>
            <person name="Martin F."/>
        </authorList>
    </citation>
    <scope>NUCLEOTIDE SEQUENCE [LARGE SCALE GENOMIC DNA]</scope>
    <source>
        <strain evidence="3">MUT 4182</strain>
    </source>
</reference>
<proteinExistence type="predicted"/>
<dbReference type="EMBL" id="KN823059">
    <property type="protein sequence ID" value="KIO24555.1"/>
    <property type="molecule type" value="Genomic_DNA"/>
</dbReference>
<dbReference type="Proteomes" id="UP000054248">
    <property type="component" value="Unassembled WGS sequence"/>
</dbReference>
<dbReference type="AlphaFoldDB" id="A0A0C3Q5U5"/>
<evidence type="ECO:0000256" key="1">
    <source>
        <dbReference type="SAM" id="MobiDB-lite"/>
    </source>
</evidence>
<organism evidence="2 3">
    <name type="scientific">Tulasnella calospora MUT 4182</name>
    <dbReference type="NCBI Taxonomy" id="1051891"/>
    <lineage>
        <taxon>Eukaryota</taxon>
        <taxon>Fungi</taxon>
        <taxon>Dikarya</taxon>
        <taxon>Basidiomycota</taxon>
        <taxon>Agaricomycotina</taxon>
        <taxon>Agaricomycetes</taxon>
        <taxon>Cantharellales</taxon>
        <taxon>Tulasnellaceae</taxon>
        <taxon>Tulasnella</taxon>
    </lineage>
</organism>
<evidence type="ECO:0000313" key="3">
    <source>
        <dbReference type="Proteomes" id="UP000054248"/>
    </source>
</evidence>
<sequence length="70" mass="7171">MGNENSTADDMKKKELALKRLVSQHLGLAAATAPEDPIPTTVTTAEPTPPDAAKTPGDSGSSTQPPEASQ</sequence>
<accession>A0A0C3Q5U5</accession>
<name>A0A0C3Q5U5_9AGAM</name>
<keyword evidence="3" id="KW-1185">Reference proteome</keyword>
<gene>
    <name evidence="2" type="ORF">M407DRAFT_244406</name>
</gene>